<dbReference type="Pfam" id="PF01326">
    <property type="entry name" value="PPDK_N"/>
    <property type="match status" value="1"/>
</dbReference>
<evidence type="ECO:0000256" key="10">
    <source>
        <dbReference type="ARBA" id="ARBA00023277"/>
    </source>
</evidence>
<dbReference type="InterPro" id="IPR013815">
    <property type="entry name" value="ATP_grasp_subdomain_1"/>
</dbReference>
<dbReference type="InterPro" id="IPR055495">
    <property type="entry name" value="CWD_DUF7067"/>
</dbReference>
<dbReference type="SUPFAM" id="SSF56059">
    <property type="entry name" value="Glutathione synthetase ATP-binding domain-like"/>
    <property type="match status" value="1"/>
</dbReference>
<keyword evidence="4" id="KW-0808">Transferase</keyword>
<evidence type="ECO:0000256" key="2">
    <source>
        <dbReference type="ARBA" id="ARBA00007837"/>
    </source>
</evidence>
<feature type="domain" description="Alpha-glucan water dikinase-like N-terminal Ig-like" evidence="14">
    <location>
        <begin position="61"/>
        <end position="177"/>
    </location>
</feature>
<evidence type="ECO:0000256" key="1">
    <source>
        <dbReference type="ARBA" id="ARBA00001946"/>
    </source>
</evidence>
<sequence>MHRLRAGRVRPAARAVASPANTGRSLLCARHGLSAAASRRSSVQVQAVAATERPLKKVDSQTFDLPKGSKITVTVSLDGSDQIIDLKTDLEAGRLLLHWGVEGGRNYKGGWRLPGGECRPEGTQQYKDRALQTPFRNGSLRIRLDGDEASDIINFVLKDDATNTWYDHLGSNFAVPLRSGKEEAGQAVVKTAERQKLPQALCDTWAWIRWDHAGRPHRSEEQADLEYEAAVAEMSGLLAAGRSLAELQAVADGKLMYSNYRMEVIDPMLGLSALDSIMQVPVQSRAGPDADIPVIIPDSLVAVQAFVMWEQAGKPQGADFGAGARKEIEAKLRQGQTLEEIEWRLKNPGKEYNKQAAAKEQRQKQEQAQAQQQQAQAKVKEAPRAPSPPPAPKVEVGQSMIGGEVKRDPLNLIKKSEAPDLSQDKRSRQEKPLDFLVQQVAVDPATKWRRVYQLGSKSELFAVVKQPQGLEGPTHISLVTDNANQLVLHWGVSKAGSRDWRRAPEDLRPEHTIVLEGGTACETHFQDCQGEEECDVEIAGAKVPLQRLALTLPAGQQDVGGITFVLRSADQTRWYRDANGNFFIPIPTKRGEDLQAADPMSSFRNDLQRTIADNEVNTYHWTLMHRYHKAADIINEVVDGFFEVDTAEAMGDIYVWLRYSASRQLTWQRNYNTQPRILSAAQERLTHTIAKAHSKTTGEAQEWVRLMLSCVGRGGDGQRIRDEILHIMHRNHIPEKKGTWMEEWHQKLHNNTTPDDVPICSAYLAFLEANGDRGAYWRVLSDAGISRQRLESFDRPIVCEPEWFGSGKKDALIREFRNYLGILKAVHSGADLQASAANVGNSLPGGARGYLGYVTSHINSPQILPFLEAAVEARTEISQSLVGNRDLLYLDVALENSIRGAAERGVGSAGFGAAAFMAPLLQNLCLSKGDNEEACYCLKAWTSLPGSVRSGGRPSREEALQAVAVLNRVRRLLSETSDHIVNTIGAFSTALGTAAKCDPWAVEIFAEEVVRGGPAFAVSLVISAIEPTLRQLAELGAWQVISPHEVMGLVEVVEHLSTVQDKVYEEPTVLVVHNVTGEEEIPEGVVGLLTPDAPDVLSHVSVRARNMHVLFATCHDEEPLKQIKDAAGQYLRFKPTAAGAVTWVSPSLQSIDAFTGGILSGESQQGLNQVLNLTIDIPSWCGKWVLPMNEFKDGVVGAKSKNIANLRGKIPDWIRLPAAVTVPFSSFEQALELQENHGVRDQLRGLVQQLKQLPRNVPAPMQLPGAAGNGRSGNGHQPEGPQALLARCRELAMQVQVPGELRQQLAAALKESGIPVPENEQRWSMAIEALRGVWASKYNDRAFYSLRKCGIDADDVRMAVCVMRVVPARYAFVIHTKNPSNNDANEVFCELVKGLGESLVSGMVPGSSIAFAARKDNLEHPETLSYASKSEGMFVRESLIFRSDSNGEDLEGYAGAGLYESITMDETQLVRVDYNDDPITKDPNFRRKVMSDICKVGAAIEAALGSAQDIEGVVDPEGNVYVVQTRPQV</sequence>
<evidence type="ECO:0000256" key="9">
    <source>
        <dbReference type="ARBA" id="ARBA00022842"/>
    </source>
</evidence>
<dbReference type="PANTHER" id="PTHR46999">
    <property type="entry name" value="ALPHA-GLUCAN WATER DIKINASE 1, CHLOROPLASTIC-RELATED"/>
    <property type="match status" value="1"/>
</dbReference>
<dbReference type="Gene3D" id="3.30.470.20">
    <property type="entry name" value="ATP-grasp fold, B domain"/>
    <property type="match status" value="1"/>
</dbReference>
<dbReference type="Pfam" id="PF23229">
    <property type="entry name" value="DUF7067"/>
    <property type="match status" value="1"/>
</dbReference>
<evidence type="ECO:0000259" key="14">
    <source>
        <dbReference type="Pfam" id="PF23166"/>
    </source>
</evidence>
<feature type="domain" description="DUF7067" evidence="15">
    <location>
        <begin position="201"/>
        <end position="249"/>
    </location>
</feature>
<evidence type="ECO:0000256" key="7">
    <source>
        <dbReference type="ARBA" id="ARBA00022777"/>
    </source>
</evidence>
<evidence type="ECO:0000259" key="13">
    <source>
        <dbReference type="Pfam" id="PF22973"/>
    </source>
</evidence>
<proteinExistence type="inferred from homology"/>
<dbReference type="Pfam" id="PF22973">
    <property type="entry name" value="GWD1_pHisD"/>
    <property type="match status" value="1"/>
</dbReference>
<keyword evidence="5" id="KW-0479">Metal-binding</keyword>
<keyword evidence="8" id="KW-0067">ATP-binding</keyword>
<evidence type="ECO:0000259" key="12">
    <source>
        <dbReference type="Pfam" id="PF01326"/>
    </source>
</evidence>
<reference evidence="16 17" key="1">
    <citation type="submission" date="2016-10" db="EMBL/GenBank/DDBJ databases">
        <authorList>
            <person name="Cai Z."/>
        </authorList>
    </citation>
    <scope>NUCLEOTIDE SEQUENCE [LARGE SCALE GENOMIC DNA]</scope>
</reference>
<evidence type="ECO:0000256" key="11">
    <source>
        <dbReference type="SAM" id="MobiDB-lite"/>
    </source>
</evidence>
<keyword evidence="17" id="KW-1185">Reference proteome</keyword>
<dbReference type="STRING" id="3088.A0A383VC26"/>
<comment type="similarity">
    <text evidence="2">Belongs to the PEP-utilizing enzyme family.</text>
</comment>
<gene>
    <name evidence="16" type="ORF">BQ4739_LOCUS2461</name>
</gene>
<evidence type="ECO:0000256" key="4">
    <source>
        <dbReference type="ARBA" id="ARBA00022679"/>
    </source>
</evidence>
<dbReference type="InterPro" id="IPR002192">
    <property type="entry name" value="PPDK_AMP/ATP-bd"/>
</dbReference>
<feature type="compositionally biased region" description="Basic and acidic residues" evidence="11">
    <location>
        <begin position="404"/>
        <end position="429"/>
    </location>
</feature>
<evidence type="ECO:0000256" key="5">
    <source>
        <dbReference type="ARBA" id="ARBA00022723"/>
    </source>
</evidence>
<feature type="region of interest" description="Disordered" evidence="11">
    <location>
        <begin position="1258"/>
        <end position="1281"/>
    </location>
</feature>
<dbReference type="PANTHER" id="PTHR46999:SF1">
    <property type="entry name" value="ALPHA-GLUCAN WATER DIKINASE 1, CHLOROPLASTIC"/>
    <property type="match status" value="1"/>
</dbReference>
<dbReference type="GO" id="GO:0016301">
    <property type="term" value="F:kinase activity"/>
    <property type="evidence" value="ECO:0007669"/>
    <property type="project" value="UniProtKB-KW"/>
</dbReference>
<keyword evidence="9" id="KW-0460">Magnesium</keyword>
<dbReference type="Proteomes" id="UP000256970">
    <property type="component" value="Unassembled WGS sequence"/>
</dbReference>
<feature type="domain" description="Alpha-glucan water dikinase phosphohistidine-like" evidence="13">
    <location>
        <begin position="1037"/>
        <end position="1143"/>
    </location>
</feature>
<comment type="subunit">
    <text evidence="3">Homodimer.</text>
</comment>
<comment type="cofactor">
    <cofactor evidence="1">
        <name>Mg(2+)</name>
        <dbReference type="ChEBI" id="CHEBI:18420"/>
    </cofactor>
</comment>
<feature type="region of interest" description="Disordered" evidence="11">
    <location>
        <begin position="352"/>
        <end position="429"/>
    </location>
</feature>
<keyword evidence="10" id="KW-0119">Carbohydrate metabolism</keyword>
<dbReference type="GO" id="GO:0005524">
    <property type="term" value="F:ATP binding"/>
    <property type="evidence" value="ECO:0007669"/>
    <property type="project" value="UniProtKB-KW"/>
</dbReference>
<feature type="compositionally biased region" description="Basic and acidic residues" evidence="11">
    <location>
        <begin position="352"/>
        <end position="365"/>
    </location>
</feature>
<protein>
    <submittedName>
        <fullName evidence="16">Uncharacterized protein</fullName>
    </submittedName>
</protein>
<evidence type="ECO:0000256" key="6">
    <source>
        <dbReference type="ARBA" id="ARBA00022741"/>
    </source>
</evidence>
<dbReference type="EMBL" id="FNXT01000184">
    <property type="protein sequence ID" value="SZX61906.1"/>
    <property type="molecule type" value="Genomic_DNA"/>
</dbReference>
<dbReference type="InterPro" id="IPR056301">
    <property type="entry name" value="GWD-like_N_Ig"/>
</dbReference>
<organism evidence="16 17">
    <name type="scientific">Tetradesmus obliquus</name>
    <name type="common">Green alga</name>
    <name type="synonym">Acutodesmus obliquus</name>
    <dbReference type="NCBI Taxonomy" id="3088"/>
    <lineage>
        <taxon>Eukaryota</taxon>
        <taxon>Viridiplantae</taxon>
        <taxon>Chlorophyta</taxon>
        <taxon>core chlorophytes</taxon>
        <taxon>Chlorophyceae</taxon>
        <taxon>CS clade</taxon>
        <taxon>Sphaeropleales</taxon>
        <taxon>Scenedesmaceae</taxon>
        <taxon>Tetradesmus</taxon>
    </lineage>
</organism>
<dbReference type="GO" id="GO:0046872">
    <property type="term" value="F:metal ion binding"/>
    <property type="evidence" value="ECO:0007669"/>
    <property type="project" value="UniProtKB-KW"/>
</dbReference>
<evidence type="ECO:0000259" key="15">
    <source>
        <dbReference type="Pfam" id="PF23229"/>
    </source>
</evidence>
<dbReference type="Pfam" id="PF23166">
    <property type="entry name" value="Ig_N_CWD1"/>
    <property type="match status" value="2"/>
</dbReference>
<dbReference type="InterPro" id="IPR054481">
    <property type="entry name" value="GWD1_pHisD"/>
</dbReference>
<feature type="domain" description="Pyruvate phosphate dikinase AMP/ATP-binding" evidence="12">
    <location>
        <begin position="1325"/>
        <end position="1528"/>
    </location>
</feature>
<evidence type="ECO:0000256" key="8">
    <source>
        <dbReference type="ARBA" id="ARBA00022840"/>
    </source>
</evidence>
<evidence type="ECO:0000313" key="16">
    <source>
        <dbReference type="EMBL" id="SZX61906.1"/>
    </source>
</evidence>
<dbReference type="Gene3D" id="3.30.1490.20">
    <property type="entry name" value="ATP-grasp fold, A domain"/>
    <property type="match status" value="1"/>
</dbReference>
<keyword evidence="7" id="KW-0418">Kinase</keyword>
<evidence type="ECO:0000256" key="3">
    <source>
        <dbReference type="ARBA" id="ARBA00011738"/>
    </source>
</evidence>
<keyword evidence="6" id="KW-0547">Nucleotide-binding</keyword>
<feature type="domain" description="Alpha-glucan water dikinase-like N-terminal Ig-like" evidence="14">
    <location>
        <begin position="449"/>
        <end position="586"/>
    </location>
</feature>
<evidence type="ECO:0000313" key="17">
    <source>
        <dbReference type="Proteomes" id="UP000256970"/>
    </source>
</evidence>
<accession>A0A383VC26</accession>
<feature type="compositionally biased region" description="Low complexity" evidence="11">
    <location>
        <begin position="366"/>
        <end position="377"/>
    </location>
</feature>
<name>A0A383VC26_TETOB</name>